<sequence>MSGRKYFNRTPSYWDSLYLNLTHRYLRRDSPQRIRIRQSRWFIASLPSHGHFPNPRHTPNKCWTDTHVNPREGQTSFGKQYLLITLFAAHAVSGILKRLLVSSPTCRRFTSLLTTAGYPATLFSPPTRNHPLPAL</sequence>
<protein>
    <submittedName>
        <fullName evidence="1">Uncharacterized protein</fullName>
    </submittedName>
</protein>
<dbReference type="AlphaFoldDB" id="A0AAW0G8U4"/>
<dbReference type="Proteomes" id="UP001385951">
    <property type="component" value="Unassembled WGS sequence"/>
</dbReference>
<gene>
    <name evidence="1" type="ORF">QCA50_007541</name>
</gene>
<name>A0AAW0G8U4_9APHY</name>
<keyword evidence="2" id="KW-1185">Reference proteome</keyword>
<accession>A0AAW0G8U4</accession>
<organism evidence="1 2">
    <name type="scientific">Cerrena zonata</name>
    <dbReference type="NCBI Taxonomy" id="2478898"/>
    <lineage>
        <taxon>Eukaryota</taxon>
        <taxon>Fungi</taxon>
        <taxon>Dikarya</taxon>
        <taxon>Basidiomycota</taxon>
        <taxon>Agaricomycotina</taxon>
        <taxon>Agaricomycetes</taxon>
        <taxon>Polyporales</taxon>
        <taxon>Cerrenaceae</taxon>
        <taxon>Cerrena</taxon>
    </lineage>
</organism>
<dbReference type="EMBL" id="JASBNA010000009">
    <property type="protein sequence ID" value="KAK7688852.1"/>
    <property type="molecule type" value="Genomic_DNA"/>
</dbReference>
<evidence type="ECO:0000313" key="1">
    <source>
        <dbReference type="EMBL" id="KAK7688852.1"/>
    </source>
</evidence>
<proteinExistence type="predicted"/>
<evidence type="ECO:0000313" key="2">
    <source>
        <dbReference type="Proteomes" id="UP001385951"/>
    </source>
</evidence>
<reference evidence="1 2" key="1">
    <citation type="submission" date="2022-09" db="EMBL/GenBank/DDBJ databases">
        <authorList>
            <person name="Palmer J.M."/>
        </authorList>
    </citation>
    <scope>NUCLEOTIDE SEQUENCE [LARGE SCALE GENOMIC DNA]</scope>
    <source>
        <strain evidence="1 2">DSM 7382</strain>
    </source>
</reference>
<comment type="caution">
    <text evidence="1">The sequence shown here is derived from an EMBL/GenBank/DDBJ whole genome shotgun (WGS) entry which is preliminary data.</text>
</comment>